<dbReference type="NCBIfam" id="TIGR04183">
    <property type="entry name" value="Por_Secre_tail"/>
    <property type="match status" value="1"/>
</dbReference>
<gene>
    <name evidence="3" type="ORF">ACFQ21_15205</name>
</gene>
<dbReference type="Pfam" id="PF13927">
    <property type="entry name" value="Ig_3"/>
    <property type="match status" value="1"/>
</dbReference>
<dbReference type="InterPro" id="IPR011041">
    <property type="entry name" value="Quinoprot_gluc/sorb_DH_b-prop"/>
</dbReference>
<dbReference type="Pfam" id="PF07691">
    <property type="entry name" value="PA14"/>
    <property type="match status" value="1"/>
</dbReference>
<dbReference type="Pfam" id="PF18962">
    <property type="entry name" value="Por_Secre_tail"/>
    <property type="match status" value="1"/>
</dbReference>
<sequence length="974" mass="107576">MRRLPLTLSVFLLYNFCLGQPTLPEGFIAQQIVSGINPVALNFDPNGRLFITELTGNILLVENDIVHDEPVGVIPVDNTGERGLYGIAFDPDFEFNQYIYLYYSVQNANYNRLSRFKLHDNHIHYEEEEILMEFDFTTAVIHNGGDIKFGPDGKLYIAVGDGGTPALAQSQNSLFGKILRINPDGSVPTDNPFYTTNQGIYKSIYAYGLRNPFTFDFNGDTLFASDVGQSDYEEINNILPGKNYGWPIVEGMLSSSGVAPPENYIDPVYTYSHAEGCAITGAAFYNPQVSVFPDEFKNKYFFGDYCNNTVKALDPEAHTASLFLENGNGPTFIKVSDQGEMYIGSFGGGNQGSVWKITYSTDGSPRIAVHPESVIASVSDTVTFSVTAMGDAPLHYQWQRNGSIIADATASALQLKNVTLSDNDAIFTCIAENEKGQATSQAAKLTVTARTRPEPAMGLSTYAGRSLYIAGDTIIIKGSASDDTQGTLPSSALSWKVDFHHDHHSHPILTNIKGTDSVAFIVPRVGETSSNVWYRVHLEAQNEVGLSKSTYTDIYPLTSTITVTTSYDAIAPFPVFLDGALHMTPFTLTAVAGMTRNLSVSSNQIVGEYLYPTDTETSINFNTPKNDTVFLFTGNFNKVYFGNGSGLNGQYFNGALNFEGSPDTTRIDSRLDFNWGYQPPIGNLAGDYFSIVWQGYIRIPSENLYTFYINSDDGVKLSIDNDVLIANLQSAPEDELIANKVLAAGIHPIKVHYYEDAGAASINLSWSSGNLPKEIIPHNVLYDRYYKPTLSFIREQDTFSPGETISFKASVADWQMQPLKDTDSEWTISLINSDDTVHLSTINNVDSIVHTIPDYLNYSKNSYLRLSLIAQDRAGFADTLIKKISLKEDYFLSQAEITIYPNPSSHTITIESIGSEQPNHIVFYNNLGQPMLSKNLFYTSRSKMLIDISSLPAGLYVVKVSVGNSQYLRKITKL</sequence>
<feature type="domain" description="Ig-like" evidence="1">
    <location>
        <begin position="365"/>
        <end position="446"/>
    </location>
</feature>
<dbReference type="PROSITE" id="PS50835">
    <property type="entry name" value="IG_LIKE"/>
    <property type="match status" value="1"/>
</dbReference>
<dbReference type="InterPro" id="IPR026444">
    <property type="entry name" value="Secre_tail"/>
</dbReference>
<dbReference type="InterPro" id="IPR011658">
    <property type="entry name" value="PA14_dom"/>
</dbReference>
<evidence type="ECO:0000313" key="3">
    <source>
        <dbReference type="EMBL" id="MFD1000672.1"/>
    </source>
</evidence>
<dbReference type="InterPro" id="IPR003599">
    <property type="entry name" value="Ig_sub"/>
</dbReference>
<dbReference type="InterPro" id="IPR037524">
    <property type="entry name" value="PA14/GLEYA"/>
</dbReference>
<dbReference type="PROSITE" id="PS51820">
    <property type="entry name" value="PA14"/>
    <property type="match status" value="1"/>
</dbReference>
<dbReference type="SMART" id="SM00758">
    <property type="entry name" value="PA14"/>
    <property type="match status" value="1"/>
</dbReference>
<dbReference type="SUPFAM" id="SSF48726">
    <property type="entry name" value="Immunoglobulin"/>
    <property type="match status" value="1"/>
</dbReference>
<dbReference type="SMART" id="SM00409">
    <property type="entry name" value="IG"/>
    <property type="match status" value="1"/>
</dbReference>
<dbReference type="InterPro" id="IPR012938">
    <property type="entry name" value="Glc/Sorbosone_DH"/>
</dbReference>
<dbReference type="EMBL" id="JBHTKA010000004">
    <property type="protein sequence ID" value="MFD1000672.1"/>
    <property type="molecule type" value="Genomic_DNA"/>
</dbReference>
<comment type="caution">
    <text evidence="3">The sequence shown here is derived from an EMBL/GenBank/DDBJ whole genome shotgun (WGS) entry which is preliminary data.</text>
</comment>
<keyword evidence="4" id="KW-1185">Reference proteome</keyword>
<feature type="domain" description="PA14" evidence="2">
    <location>
        <begin position="642"/>
        <end position="780"/>
    </location>
</feature>
<evidence type="ECO:0000313" key="4">
    <source>
        <dbReference type="Proteomes" id="UP001597112"/>
    </source>
</evidence>
<dbReference type="RefSeq" id="WP_377580123.1">
    <property type="nucleotide sequence ID" value="NZ_JBHTKA010000004.1"/>
</dbReference>
<protein>
    <submittedName>
        <fullName evidence="3">PQQ-dependent sugar dehydrogenase</fullName>
    </submittedName>
</protein>
<name>A0ABW3K3G8_9BACT</name>
<dbReference type="Pfam" id="PF07995">
    <property type="entry name" value="GSDH"/>
    <property type="match status" value="1"/>
</dbReference>
<organism evidence="3 4">
    <name type="scientific">Ohtaekwangia kribbensis</name>
    <dbReference type="NCBI Taxonomy" id="688913"/>
    <lineage>
        <taxon>Bacteria</taxon>
        <taxon>Pseudomonadati</taxon>
        <taxon>Bacteroidota</taxon>
        <taxon>Cytophagia</taxon>
        <taxon>Cytophagales</taxon>
        <taxon>Fulvivirgaceae</taxon>
        <taxon>Ohtaekwangia</taxon>
    </lineage>
</organism>
<dbReference type="Proteomes" id="UP001597112">
    <property type="component" value="Unassembled WGS sequence"/>
</dbReference>
<dbReference type="PANTHER" id="PTHR19328">
    <property type="entry name" value="HEDGEHOG-INTERACTING PROTEIN"/>
    <property type="match status" value="1"/>
</dbReference>
<dbReference type="InterPro" id="IPR013783">
    <property type="entry name" value="Ig-like_fold"/>
</dbReference>
<dbReference type="InterPro" id="IPR011042">
    <property type="entry name" value="6-blade_b-propeller_TolB-like"/>
</dbReference>
<dbReference type="SUPFAM" id="SSF50952">
    <property type="entry name" value="Soluble quinoprotein glucose dehydrogenase"/>
    <property type="match status" value="1"/>
</dbReference>
<reference evidence="4" key="1">
    <citation type="journal article" date="2019" name="Int. J. Syst. Evol. Microbiol.">
        <title>The Global Catalogue of Microorganisms (GCM) 10K type strain sequencing project: providing services to taxonomists for standard genome sequencing and annotation.</title>
        <authorList>
            <consortium name="The Broad Institute Genomics Platform"/>
            <consortium name="The Broad Institute Genome Sequencing Center for Infectious Disease"/>
            <person name="Wu L."/>
            <person name="Ma J."/>
        </authorList>
    </citation>
    <scope>NUCLEOTIDE SEQUENCE [LARGE SCALE GENOMIC DNA]</scope>
    <source>
        <strain evidence="4">CCUG 58938</strain>
    </source>
</reference>
<dbReference type="Gene3D" id="2.60.40.10">
    <property type="entry name" value="Immunoglobulins"/>
    <property type="match status" value="1"/>
</dbReference>
<accession>A0ABW3K3G8</accession>
<dbReference type="SUPFAM" id="SSF56988">
    <property type="entry name" value="Anthrax protective antigen"/>
    <property type="match status" value="1"/>
</dbReference>
<dbReference type="Gene3D" id="2.120.10.30">
    <property type="entry name" value="TolB, C-terminal domain"/>
    <property type="match status" value="1"/>
</dbReference>
<dbReference type="InterPro" id="IPR036179">
    <property type="entry name" value="Ig-like_dom_sf"/>
</dbReference>
<evidence type="ECO:0000259" key="1">
    <source>
        <dbReference type="PROSITE" id="PS50835"/>
    </source>
</evidence>
<dbReference type="Gene3D" id="3.90.182.10">
    <property type="entry name" value="Toxin - Anthrax Protective Antigen,domain 1"/>
    <property type="match status" value="1"/>
</dbReference>
<evidence type="ECO:0000259" key="2">
    <source>
        <dbReference type="PROSITE" id="PS51820"/>
    </source>
</evidence>
<proteinExistence type="predicted"/>
<dbReference type="PANTHER" id="PTHR19328:SF13">
    <property type="entry name" value="HIPL1 PROTEIN"/>
    <property type="match status" value="1"/>
</dbReference>
<dbReference type="InterPro" id="IPR007110">
    <property type="entry name" value="Ig-like_dom"/>
</dbReference>